<dbReference type="InterPro" id="IPR000524">
    <property type="entry name" value="Tscrpt_reg_HTH_GntR"/>
</dbReference>
<dbReference type="AlphaFoldDB" id="A0A132E893"/>
<dbReference type="Proteomes" id="UP000062912">
    <property type="component" value="Unassembled WGS sequence"/>
</dbReference>
<dbReference type="EMBL" id="LPJR01000083">
    <property type="protein sequence ID" value="KWF19860.1"/>
    <property type="molecule type" value="Genomic_DNA"/>
</dbReference>
<dbReference type="InterPro" id="IPR036388">
    <property type="entry name" value="WH-like_DNA-bd_sf"/>
</dbReference>
<evidence type="ECO:0000256" key="1">
    <source>
        <dbReference type="ARBA" id="ARBA00023015"/>
    </source>
</evidence>
<keyword evidence="1" id="KW-0805">Transcription regulation</keyword>
<dbReference type="SMART" id="SM00345">
    <property type="entry name" value="HTH_GNTR"/>
    <property type="match status" value="1"/>
</dbReference>
<dbReference type="RefSeq" id="WP_060246324.1">
    <property type="nucleotide sequence ID" value="NZ_CADFDQ010000030.1"/>
</dbReference>
<dbReference type="OrthoDB" id="5296437at2"/>
<keyword evidence="8" id="KW-1185">Reference proteome</keyword>
<dbReference type="EMBL" id="VJSY01000027">
    <property type="protein sequence ID" value="MDR8755273.1"/>
    <property type="molecule type" value="Genomic_DNA"/>
</dbReference>
<comment type="caution">
    <text evidence="5">The sequence shown here is derived from an EMBL/GenBank/DDBJ whole genome shotgun (WGS) entry which is preliminary data.</text>
</comment>
<protein>
    <submittedName>
        <fullName evidence="5">GntR family transcriptional regulator</fullName>
    </submittedName>
    <submittedName>
        <fullName evidence="6">L-lactate dehydrogenase operon regulatory protein</fullName>
    </submittedName>
</protein>
<evidence type="ECO:0000313" key="6">
    <source>
        <dbReference type="EMBL" id="MDR8755273.1"/>
    </source>
</evidence>
<gene>
    <name evidence="6" type="primary">lldR_3</name>
    <name evidence="6" type="ORF">FEQ00_03703</name>
    <name evidence="5" type="ORF">WT56_29960</name>
</gene>
<evidence type="ECO:0000256" key="3">
    <source>
        <dbReference type="ARBA" id="ARBA00023163"/>
    </source>
</evidence>
<dbReference type="Proteomes" id="UP001248067">
    <property type="component" value="Unassembled WGS sequence"/>
</dbReference>
<name>A0A132E893_9BURK</name>
<evidence type="ECO:0000259" key="4">
    <source>
        <dbReference type="PROSITE" id="PS50949"/>
    </source>
</evidence>
<sequence length="253" mass="28088">MPIQPIQNRRLYQQIADQLRSLIESGAFPVGSYLPPERELAARFGVSRTSVREALIALEVVGLVNVRVGDGVSVLSQSKTASAQDADVMAGRRQGMLEVDPELGIELDLDVTIPPFSLLQARKLIEPEAAALAAEHATDEQRAGIRDAFLRNQQDNRDGSTTHPGDRLFHIRIAEASGNDAYALMIKQLLAHKYDPMFQRLQTLYTPRDMPHRSEIEHRAILAAIDARDPKAARRAMLAHLNSVIRIFSRSAQ</sequence>
<dbReference type="InterPro" id="IPR008920">
    <property type="entry name" value="TF_FadR/GntR_C"/>
</dbReference>
<dbReference type="SMART" id="SM00895">
    <property type="entry name" value="FCD"/>
    <property type="match status" value="1"/>
</dbReference>
<dbReference type="InterPro" id="IPR036390">
    <property type="entry name" value="WH_DNA-bd_sf"/>
</dbReference>
<dbReference type="InterPro" id="IPR011711">
    <property type="entry name" value="GntR_C"/>
</dbReference>
<evidence type="ECO:0000313" key="8">
    <source>
        <dbReference type="Proteomes" id="UP001248067"/>
    </source>
</evidence>
<keyword evidence="2" id="KW-0238">DNA-binding</keyword>
<feature type="domain" description="HTH gntR-type" evidence="4">
    <location>
        <begin position="9"/>
        <end position="77"/>
    </location>
</feature>
<dbReference type="PANTHER" id="PTHR43537:SF5">
    <property type="entry name" value="UXU OPERON TRANSCRIPTIONAL REGULATOR"/>
    <property type="match status" value="1"/>
</dbReference>
<accession>A0A132E893</accession>
<dbReference type="PROSITE" id="PS50949">
    <property type="entry name" value="HTH_GNTR"/>
    <property type="match status" value="1"/>
</dbReference>
<dbReference type="SUPFAM" id="SSF46785">
    <property type="entry name" value="Winged helix' DNA-binding domain"/>
    <property type="match status" value="1"/>
</dbReference>
<evidence type="ECO:0000313" key="5">
    <source>
        <dbReference type="EMBL" id="KWF19860.1"/>
    </source>
</evidence>
<dbReference type="Gene3D" id="1.20.120.530">
    <property type="entry name" value="GntR ligand-binding domain-like"/>
    <property type="match status" value="1"/>
</dbReference>
<reference evidence="5 7" key="1">
    <citation type="submission" date="2015-11" db="EMBL/GenBank/DDBJ databases">
        <title>Expanding the genomic diversity of Burkholderia species for the development of highly accurate diagnostics.</title>
        <authorList>
            <person name="Sahl J."/>
            <person name="Keim P."/>
            <person name="Wagner D."/>
        </authorList>
    </citation>
    <scope>NUCLEOTIDE SEQUENCE [LARGE SCALE GENOMIC DNA]</scope>
    <source>
        <strain evidence="5 7">MSMB368WGS</strain>
    </source>
</reference>
<keyword evidence="3" id="KW-0804">Transcription</keyword>
<dbReference type="PANTHER" id="PTHR43537">
    <property type="entry name" value="TRANSCRIPTIONAL REGULATOR, GNTR FAMILY"/>
    <property type="match status" value="1"/>
</dbReference>
<dbReference type="GO" id="GO:0003677">
    <property type="term" value="F:DNA binding"/>
    <property type="evidence" value="ECO:0007669"/>
    <property type="project" value="UniProtKB-KW"/>
</dbReference>
<organism evidence="5 7">
    <name type="scientific">Burkholderia pseudomultivorans</name>
    <dbReference type="NCBI Taxonomy" id="1207504"/>
    <lineage>
        <taxon>Bacteria</taxon>
        <taxon>Pseudomonadati</taxon>
        <taxon>Pseudomonadota</taxon>
        <taxon>Betaproteobacteria</taxon>
        <taxon>Burkholderiales</taxon>
        <taxon>Burkholderiaceae</taxon>
        <taxon>Burkholderia</taxon>
        <taxon>Burkholderia cepacia complex</taxon>
    </lineage>
</organism>
<evidence type="ECO:0000256" key="2">
    <source>
        <dbReference type="ARBA" id="ARBA00023125"/>
    </source>
</evidence>
<dbReference type="SUPFAM" id="SSF48008">
    <property type="entry name" value="GntR ligand-binding domain-like"/>
    <property type="match status" value="1"/>
</dbReference>
<dbReference type="PRINTS" id="PR00035">
    <property type="entry name" value="HTHGNTR"/>
</dbReference>
<dbReference type="GO" id="GO:0003700">
    <property type="term" value="F:DNA-binding transcription factor activity"/>
    <property type="evidence" value="ECO:0007669"/>
    <property type="project" value="InterPro"/>
</dbReference>
<reference evidence="6 8" key="2">
    <citation type="submission" date="2019-06" db="EMBL/GenBank/DDBJ databases">
        <title>Evolution of Burkholderia multivorans in the lungs of Cystic Fibrosis patients.</title>
        <authorList>
            <person name="Moreira L.M."/>
        </authorList>
    </citation>
    <scope>NUCLEOTIDE SEQUENCE [LARGE SCALE GENOMIC DNA]</scope>
    <source>
        <strain evidence="6 8">VC13239</strain>
    </source>
</reference>
<proteinExistence type="predicted"/>
<dbReference type="Pfam" id="PF07729">
    <property type="entry name" value="FCD"/>
    <property type="match status" value="1"/>
</dbReference>
<dbReference type="Pfam" id="PF00392">
    <property type="entry name" value="GntR"/>
    <property type="match status" value="1"/>
</dbReference>
<dbReference type="Gene3D" id="1.10.10.10">
    <property type="entry name" value="Winged helix-like DNA-binding domain superfamily/Winged helix DNA-binding domain"/>
    <property type="match status" value="1"/>
</dbReference>
<evidence type="ECO:0000313" key="7">
    <source>
        <dbReference type="Proteomes" id="UP000062912"/>
    </source>
</evidence>
<dbReference type="CDD" id="cd07377">
    <property type="entry name" value="WHTH_GntR"/>
    <property type="match status" value="1"/>
</dbReference>